<name>A0A7L6AU87_9GAMM</name>
<dbReference type="PROSITE" id="PS51257">
    <property type="entry name" value="PROKAR_LIPOPROTEIN"/>
    <property type="match status" value="1"/>
</dbReference>
<feature type="signal peptide" evidence="1">
    <location>
        <begin position="1"/>
        <end position="22"/>
    </location>
</feature>
<dbReference type="KEGG" id="this:HZT40_14965"/>
<proteinExistence type="predicted"/>
<evidence type="ECO:0000313" key="2">
    <source>
        <dbReference type="EMBL" id="QLQ32672.1"/>
    </source>
</evidence>
<feature type="chain" id="PRO_5029817081" evidence="1">
    <location>
        <begin position="23"/>
        <end position="75"/>
    </location>
</feature>
<organism evidence="2 3">
    <name type="scientific">Candidatus Thiothrix singaporensis</name>
    <dbReference type="NCBI Taxonomy" id="2799669"/>
    <lineage>
        <taxon>Bacteria</taxon>
        <taxon>Pseudomonadati</taxon>
        <taxon>Pseudomonadota</taxon>
        <taxon>Gammaproteobacteria</taxon>
        <taxon>Thiotrichales</taxon>
        <taxon>Thiotrichaceae</taxon>
        <taxon>Thiothrix</taxon>
    </lineage>
</organism>
<sequence>MKQLLGISLLAAALVGCGAVPATPDGAPASRHLERMQAELGLTAAQASQINAIEQAQRNRMDYLRNSSQARIRAC</sequence>
<dbReference type="EMBL" id="CP059265">
    <property type="protein sequence ID" value="QLQ32672.1"/>
    <property type="molecule type" value="Genomic_DNA"/>
</dbReference>
<keyword evidence="3" id="KW-1185">Reference proteome</keyword>
<evidence type="ECO:0000256" key="1">
    <source>
        <dbReference type="SAM" id="SignalP"/>
    </source>
</evidence>
<reference evidence="2" key="1">
    <citation type="submission" date="2020-06" db="EMBL/GenBank/DDBJ databases">
        <title>Analysis procedures for assessing recovery of high quality, complete, closed genomes from Nanopore long read metagenome sequencing.</title>
        <authorList>
            <person name="Bessarab I."/>
            <person name="Arumugam K."/>
            <person name="Haryono M."/>
            <person name="Liu X."/>
            <person name="Roy S."/>
            <person name="Zuniga-Montanez R.E."/>
            <person name="Qiu G."/>
            <person name="Drautz-Moses D.I."/>
            <person name="Law Y.Y."/>
            <person name="Wuertz S."/>
            <person name="Lauro F.M."/>
            <person name="Huson D.H."/>
            <person name="Williams R.B."/>
        </authorList>
    </citation>
    <scope>NUCLEOTIDE SEQUENCE [LARGE SCALE GENOMIC DNA]</scope>
    <source>
        <strain evidence="2">SSD2</strain>
    </source>
</reference>
<dbReference type="Gene3D" id="1.20.120.1490">
    <property type="match status" value="1"/>
</dbReference>
<keyword evidence="1" id="KW-0732">Signal</keyword>
<gene>
    <name evidence="2" type="ORF">HZT40_14965</name>
</gene>
<evidence type="ECO:0000313" key="3">
    <source>
        <dbReference type="Proteomes" id="UP000510621"/>
    </source>
</evidence>
<dbReference type="AlphaFoldDB" id="A0A7L6AU87"/>
<accession>A0A7L6AU87</accession>
<protein>
    <submittedName>
        <fullName evidence="2">Periplasmic heavy metal sensor</fullName>
    </submittedName>
</protein>
<dbReference type="Proteomes" id="UP000510621">
    <property type="component" value="Chromosome"/>
</dbReference>